<proteinExistence type="predicted"/>
<comment type="caution">
    <text evidence="3">The sequence shown here is derived from an EMBL/GenBank/DDBJ whole genome shotgun (WGS) entry which is preliminary data.</text>
</comment>
<dbReference type="InterPro" id="IPR012495">
    <property type="entry name" value="TadE-like_dom"/>
</dbReference>
<name>A0A1S2NGN9_9BURK</name>
<reference evidence="3 4" key="1">
    <citation type="submission" date="2014-10" db="EMBL/GenBank/DDBJ databases">
        <authorList>
            <person name="Seo M.-J."/>
            <person name="Seok Y.J."/>
            <person name="Cha I.-T."/>
        </authorList>
    </citation>
    <scope>NUCLEOTIDE SEQUENCE [LARGE SCALE GENOMIC DNA]</scope>
    <source>
        <strain evidence="3 4">NEU</strain>
    </source>
</reference>
<feature type="domain" description="TadE-like" evidence="2">
    <location>
        <begin position="10"/>
        <end position="52"/>
    </location>
</feature>
<protein>
    <submittedName>
        <fullName evidence="3">TadE-like family protein</fullName>
    </submittedName>
</protein>
<feature type="transmembrane region" description="Helical" evidence="1">
    <location>
        <begin position="12"/>
        <end position="38"/>
    </location>
</feature>
<evidence type="ECO:0000313" key="4">
    <source>
        <dbReference type="Proteomes" id="UP000180246"/>
    </source>
</evidence>
<dbReference type="Pfam" id="PF07811">
    <property type="entry name" value="TadE"/>
    <property type="match status" value="1"/>
</dbReference>
<evidence type="ECO:0000256" key="1">
    <source>
        <dbReference type="SAM" id="Phobius"/>
    </source>
</evidence>
<keyword evidence="1" id="KW-0812">Transmembrane</keyword>
<accession>A0A1S2NGN9</accession>
<dbReference type="Proteomes" id="UP000180246">
    <property type="component" value="Unassembled WGS sequence"/>
</dbReference>
<keyword evidence="1" id="KW-1133">Transmembrane helix</keyword>
<keyword evidence="1" id="KW-0472">Membrane</keyword>
<dbReference type="EMBL" id="JRYB01000001">
    <property type="protein sequence ID" value="OIJ44205.1"/>
    <property type="molecule type" value="Genomic_DNA"/>
</dbReference>
<evidence type="ECO:0000259" key="2">
    <source>
        <dbReference type="Pfam" id="PF07811"/>
    </source>
</evidence>
<evidence type="ECO:0000313" key="3">
    <source>
        <dbReference type="EMBL" id="OIJ44205.1"/>
    </source>
</evidence>
<gene>
    <name evidence="3" type="ORF">LO55_3752</name>
</gene>
<dbReference type="AlphaFoldDB" id="A0A1S2NGN9"/>
<organism evidence="3 4">
    <name type="scientific">Massilia timonae</name>
    <dbReference type="NCBI Taxonomy" id="47229"/>
    <lineage>
        <taxon>Bacteria</taxon>
        <taxon>Pseudomonadati</taxon>
        <taxon>Pseudomonadota</taxon>
        <taxon>Betaproteobacteria</taxon>
        <taxon>Burkholderiales</taxon>
        <taxon>Oxalobacteraceae</taxon>
        <taxon>Telluria group</taxon>
        <taxon>Massilia</taxon>
    </lineage>
</organism>
<sequence>MYSLPRRQSGATIVEMAIIAPVFLLVLVAIIELSMMFFATLTMQYAVREGGRYAITGQTADPNVVVARIRDNSIGMFDRTAPQVSVNGTKYTTYGKGMFGAPGDILVIQLDCSWPVTTPILSSFFTDGTYRFSVAATMRNEIFP</sequence>